<dbReference type="Proteomes" id="UP001219525">
    <property type="component" value="Unassembled WGS sequence"/>
</dbReference>
<organism evidence="1 2">
    <name type="scientific">Mycena pura</name>
    <dbReference type="NCBI Taxonomy" id="153505"/>
    <lineage>
        <taxon>Eukaryota</taxon>
        <taxon>Fungi</taxon>
        <taxon>Dikarya</taxon>
        <taxon>Basidiomycota</taxon>
        <taxon>Agaricomycotina</taxon>
        <taxon>Agaricomycetes</taxon>
        <taxon>Agaricomycetidae</taxon>
        <taxon>Agaricales</taxon>
        <taxon>Marasmiineae</taxon>
        <taxon>Mycenaceae</taxon>
        <taxon>Mycena</taxon>
    </lineage>
</organism>
<evidence type="ECO:0000313" key="1">
    <source>
        <dbReference type="EMBL" id="KAJ7216298.1"/>
    </source>
</evidence>
<dbReference type="AlphaFoldDB" id="A0AAD6VUB0"/>
<name>A0AAD6VUB0_9AGAR</name>
<dbReference type="EMBL" id="JARJCW010000015">
    <property type="protein sequence ID" value="KAJ7216298.1"/>
    <property type="molecule type" value="Genomic_DNA"/>
</dbReference>
<gene>
    <name evidence="1" type="ORF">GGX14DRAFT_604261</name>
</gene>
<reference evidence="1" key="1">
    <citation type="submission" date="2023-03" db="EMBL/GenBank/DDBJ databases">
        <title>Massive genome expansion in bonnet fungi (Mycena s.s.) driven by repeated elements and novel gene families across ecological guilds.</title>
        <authorList>
            <consortium name="Lawrence Berkeley National Laboratory"/>
            <person name="Harder C.B."/>
            <person name="Miyauchi S."/>
            <person name="Viragh M."/>
            <person name="Kuo A."/>
            <person name="Thoen E."/>
            <person name="Andreopoulos B."/>
            <person name="Lu D."/>
            <person name="Skrede I."/>
            <person name="Drula E."/>
            <person name="Henrissat B."/>
            <person name="Morin E."/>
            <person name="Kohler A."/>
            <person name="Barry K."/>
            <person name="LaButti K."/>
            <person name="Morin E."/>
            <person name="Salamov A."/>
            <person name="Lipzen A."/>
            <person name="Mereny Z."/>
            <person name="Hegedus B."/>
            <person name="Baldrian P."/>
            <person name="Stursova M."/>
            <person name="Weitz H."/>
            <person name="Taylor A."/>
            <person name="Grigoriev I.V."/>
            <person name="Nagy L.G."/>
            <person name="Martin F."/>
            <person name="Kauserud H."/>
        </authorList>
    </citation>
    <scope>NUCLEOTIDE SEQUENCE</scope>
    <source>
        <strain evidence="1">9144</strain>
    </source>
</reference>
<keyword evidence="2" id="KW-1185">Reference proteome</keyword>
<protein>
    <submittedName>
        <fullName evidence="1">Uncharacterized protein</fullName>
    </submittedName>
</protein>
<proteinExistence type="predicted"/>
<sequence>MPLLALMIEADVFEQDVAQLLQTKPADLTFPIRLRICEEMKSQPIFAPDRAVHVLGMRFGEEEVEGFAAASAAHSSVSWNQMAPLDNKVFGNKTLKDLINNYTKLEKQVQEKFGTEKTYAMLHEEGNEDPILKDAMESMSNIMEFYLTLSTEFHNAVHTPSPTVDIIHPRPFQPPPAANARRIRQGSPFLTPTPQVGTRPVASWEPNNGRVSPLVRFTDVFPLDSIFGIQ</sequence>
<comment type="caution">
    <text evidence="1">The sequence shown here is derived from an EMBL/GenBank/DDBJ whole genome shotgun (WGS) entry which is preliminary data.</text>
</comment>
<accession>A0AAD6VUB0</accession>
<evidence type="ECO:0000313" key="2">
    <source>
        <dbReference type="Proteomes" id="UP001219525"/>
    </source>
</evidence>